<reference evidence="1 2" key="1">
    <citation type="submission" date="2020-07" db="EMBL/GenBank/DDBJ databases">
        <title>Sequencing the genomes of 1000 actinobacteria strains.</title>
        <authorList>
            <person name="Klenk H.-P."/>
        </authorList>
    </citation>
    <scope>NUCLEOTIDE SEQUENCE [LARGE SCALE GENOMIC DNA]</scope>
    <source>
        <strain evidence="1 2">DSM 45278</strain>
    </source>
</reference>
<dbReference type="EMBL" id="JACCHL010000001">
    <property type="protein sequence ID" value="NYH54025.1"/>
    <property type="molecule type" value="Genomic_DNA"/>
</dbReference>
<gene>
    <name evidence="1" type="ORF">HNR06_003614</name>
</gene>
<accession>A0A7Y9XG64</accession>
<comment type="caution">
    <text evidence="1">The sequence shown here is derived from an EMBL/GenBank/DDBJ whole genome shotgun (WGS) entry which is preliminary data.</text>
</comment>
<protein>
    <submittedName>
        <fullName evidence="1">Uncharacterized protein</fullName>
    </submittedName>
</protein>
<name>A0A7Y9XG64_9ACTN</name>
<evidence type="ECO:0000313" key="2">
    <source>
        <dbReference type="Proteomes" id="UP000584931"/>
    </source>
</evidence>
<evidence type="ECO:0000313" key="1">
    <source>
        <dbReference type="EMBL" id="NYH54025.1"/>
    </source>
</evidence>
<organism evidence="1 2">
    <name type="scientific">Nocardiopsis sinuspersici</name>
    <dbReference type="NCBI Taxonomy" id="501010"/>
    <lineage>
        <taxon>Bacteria</taxon>
        <taxon>Bacillati</taxon>
        <taxon>Actinomycetota</taxon>
        <taxon>Actinomycetes</taxon>
        <taxon>Streptosporangiales</taxon>
        <taxon>Nocardiopsidaceae</taxon>
        <taxon>Nocardiopsis</taxon>
    </lineage>
</organism>
<dbReference type="Proteomes" id="UP000584931">
    <property type="component" value="Unassembled WGS sequence"/>
</dbReference>
<dbReference type="AlphaFoldDB" id="A0A7Y9XG64"/>
<sequence length="35" mass="3943">MTLPLAGCGLSFGSEHSTNDEVRELAYPEWIERAY</sequence>
<proteinExistence type="predicted"/>